<feature type="transmembrane region" description="Helical" evidence="1">
    <location>
        <begin position="229"/>
        <end position="250"/>
    </location>
</feature>
<dbReference type="EMBL" id="AP023359">
    <property type="protein sequence ID" value="BCJ66323.1"/>
    <property type="molecule type" value="Genomic_DNA"/>
</dbReference>
<dbReference type="PANTHER" id="PTHR36833">
    <property type="entry name" value="SLR0610 PROTEIN-RELATED"/>
    <property type="match status" value="1"/>
</dbReference>
<name>A0A810N3N0_9ACTN</name>
<keyword evidence="1" id="KW-1133">Transmembrane helix</keyword>
<dbReference type="AlphaFoldDB" id="A0A810N3N0"/>
<keyword evidence="1" id="KW-0472">Membrane</keyword>
<dbReference type="Pfam" id="PF06182">
    <property type="entry name" value="ABC2_membrane_6"/>
    <property type="match status" value="1"/>
</dbReference>
<protein>
    <submittedName>
        <fullName evidence="2">Multidrug ABC transporter permease</fullName>
    </submittedName>
</protein>
<evidence type="ECO:0000313" key="2">
    <source>
        <dbReference type="EMBL" id="BCJ66323.1"/>
    </source>
</evidence>
<gene>
    <name evidence="2" type="ORF">Prubr_33440</name>
</gene>
<feature type="transmembrane region" description="Helical" evidence="1">
    <location>
        <begin position="25"/>
        <end position="50"/>
    </location>
</feature>
<dbReference type="InterPro" id="IPR010390">
    <property type="entry name" value="ABC-2_transporter-like"/>
</dbReference>
<dbReference type="KEGG" id="pry:Prubr_33440"/>
<dbReference type="PANTHER" id="PTHR36833:SF1">
    <property type="entry name" value="INTEGRAL MEMBRANE TRANSPORT PROTEIN"/>
    <property type="match status" value="1"/>
</dbReference>
<feature type="transmembrane region" description="Helical" evidence="1">
    <location>
        <begin position="201"/>
        <end position="223"/>
    </location>
</feature>
<evidence type="ECO:0000256" key="1">
    <source>
        <dbReference type="SAM" id="Phobius"/>
    </source>
</evidence>
<accession>A0A810N3N0</accession>
<keyword evidence="1" id="KW-0812">Transmembrane</keyword>
<dbReference type="RefSeq" id="WP_212826353.1">
    <property type="nucleotide sequence ID" value="NZ_AP023359.1"/>
</dbReference>
<feature type="transmembrane region" description="Helical" evidence="1">
    <location>
        <begin position="113"/>
        <end position="132"/>
    </location>
</feature>
<dbReference type="Proteomes" id="UP000680866">
    <property type="component" value="Chromosome"/>
</dbReference>
<proteinExistence type="predicted"/>
<organism evidence="2 3">
    <name type="scientific">Polymorphospora rubra</name>
    <dbReference type="NCBI Taxonomy" id="338584"/>
    <lineage>
        <taxon>Bacteria</taxon>
        <taxon>Bacillati</taxon>
        <taxon>Actinomycetota</taxon>
        <taxon>Actinomycetes</taxon>
        <taxon>Micromonosporales</taxon>
        <taxon>Micromonosporaceae</taxon>
        <taxon>Polymorphospora</taxon>
    </lineage>
</organism>
<sequence>MRLVRVYRRSLGAHLRAVLEYQSDFWLLVTAGLVTQSLGFIFLSAVFARVPTLNGWRFEETVLIYALAGLAQAAVPLVADGAWLLGSLVHTGELDYRLVRPYPAVLQVTSHQIGFSGAGDAIGAGVLLIWALSRVEVHWTPVKVLLGLLILLGAVVIRIAITVATNAVAFWIPSPNPMFASAVFQIGELARYPLTIYGFGLRIVLTGLLPFAFTGFLPAAWLLDQGGAAWLGLATPVVAALCALAAYAVFQRGLRRYESAGH</sequence>
<feature type="transmembrane region" description="Helical" evidence="1">
    <location>
        <begin position="144"/>
        <end position="172"/>
    </location>
</feature>
<reference evidence="2" key="1">
    <citation type="submission" date="2020-08" db="EMBL/GenBank/DDBJ databases">
        <title>Whole genome shotgun sequence of Polymorphospora rubra NBRC 101157.</title>
        <authorList>
            <person name="Komaki H."/>
            <person name="Tamura T."/>
        </authorList>
    </citation>
    <scope>NUCLEOTIDE SEQUENCE</scope>
    <source>
        <strain evidence="2">NBRC 101157</strain>
    </source>
</reference>
<keyword evidence="3" id="KW-1185">Reference proteome</keyword>
<evidence type="ECO:0000313" key="3">
    <source>
        <dbReference type="Proteomes" id="UP000680866"/>
    </source>
</evidence>
<feature type="transmembrane region" description="Helical" evidence="1">
    <location>
        <begin position="62"/>
        <end position="85"/>
    </location>
</feature>